<feature type="compositionally biased region" description="Basic and acidic residues" evidence="1">
    <location>
        <begin position="87"/>
        <end position="96"/>
    </location>
</feature>
<reference evidence="2 3" key="1">
    <citation type="submission" date="2013-03" db="EMBL/GenBank/DDBJ databases">
        <title>The Genome Sequence of Cladophialophora yegresii CBS 114405.</title>
        <authorList>
            <consortium name="The Broad Institute Genomics Platform"/>
            <person name="Cuomo C."/>
            <person name="de Hoog S."/>
            <person name="Gorbushina A."/>
            <person name="Walker B."/>
            <person name="Young S.K."/>
            <person name="Zeng Q."/>
            <person name="Gargeya S."/>
            <person name="Fitzgerald M."/>
            <person name="Haas B."/>
            <person name="Abouelleil A."/>
            <person name="Allen A.W."/>
            <person name="Alvarado L."/>
            <person name="Arachchi H.M."/>
            <person name="Berlin A.M."/>
            <person name="Chapman S.B."/>
            <person name="Gainer-Dewar J."/>
            <person name="Goldberg J."/>
            <person name="Griggs A."/>
            <person name="Gujja S."/>
            <person name="Hansen M."/>
            <person name="Howarth C."/>
            <person name="Imamovic A."/>
            <person name="Ireland A."/>
            <person name="Larimer J."/>
            <person name="McCowan C."/>
            <person name="Murphy C."/>
            <person name="Pearson M."/>
            <person name="Poon T.W."/>
            <person name="Priest M."/>
            <person name="Roberts A."/>
            <person name="Saif S."/>
            <person name="Shea T."/>
            <person name="Sisk P."/>
            <person name="Sykes S."/>
            <person name="Wortman J."/>
            <person name="Nusbaum C."/>
            <person name="Birren B."/>
        </authorList>
    </citation>
    <scope>NUCLEOTIDE SEQUENCE [LARGE SCALE GENOMIC DNA]</scope>
    <source>
        <strain evidence="2 3">CBS 114405</strain>
    </source>
</reference>
<feature type="compositionally biased region" description="Low complexity" evidence="1">
    <location>
        <begin position="36"/>
        <end position="45"/>
    </location>
</feature>
<feature type="compositionally biased region" description="Basic and acidic residues" evidence="1">
    <location>
        <begin position="190"/>
        <end position="203"/>
    </location>
</feature>
<evidence type="ECO:0000256" key="1">
    <source>
        <dbReference type="SAM" id="MobiDB-lite"/>
    </source>
</evidence>
<dbReference type="AlphaFoldDB" id="W9VK21"/>
<feature type="compositionally biased region" description="Low complexity" evidence="1">
    <location>
        <begin position="136"/>
        <end position="146"/>
    </location>
</feature>
<proteinExistence type="predicted"/>
<dbReference type="HOGENOM" id="CLU_071329_0_0_1"/>
<evidence type="ECO:0000313" key="2">
    <source>
        <dbReference type="EMBL" id="EXJ55833.1"/>
    </source>
</evidence>
<dbReference type="OrthoDB" id="4159513at2759"/>
<name>W9VK21_9EURO</name>
<evidence type="ECO:0000313" key="3">
    <source>
        <dbReference type="Proteomes" id="UP000019473"/>
    </source>
</evidence>
<feature type="region of interest" description="Disordered" evidence="1">
    <location>
        <begin position="1"/>
        <end position="230"/>
    </location>
</feature>
<sequence length="230" mass="26154">MAATAASMWPRPQQGPPPPPQPRPPQSYPTWPQGPPQQQQMMQQRPPQPQPQWQNGPPPPNGQTNFVPPPLQRPQTNSFYPPPGVHVDMKTGKIQHDMLPPEMPRDAKKGGEAREYYEGGRQESHPRQRENSTPLQQQQQQQQQPKPQYPQPYGAEQGPHRYSQLQINVTPARHTIPMIPQGYAELDSETPGRYRPYADDKAGRGNLNSSSRRYGDEDMDLRSPPPAYRE</sequence>
<accession>W9VK21</accession>
<feature type="compositionally biased region" description="Basic and acidic residues" evidence="1">
    <location>
        <begin position="103"/>
        <end position="130"/>
    </location>
</feature>
<feature type="compositionally biased region" description="Pro residues" evidence="1">
    <location>
        <begin position="13"/>
        <end position="35"/>
    </location>
</feature>
<dbReference type="VEuPathDB" id="FungiDB:A1O7_08764"/>
<gene>
    <name evidence="2" type="ORF">A1O7_08764</name>
</gene>
<feature type="compositionally biased region" description="Pro residues" evidence="1">
    <location>
        <begin position="46"/>
        <end position="72"/>
    </location>
</feature>
<dbReference type="Proteomes" id="UP000019473">
    <property type="component" value="Unassembled WGS sequence"/>
</dbReference>
<dbReference type="STRING" id="1182544.W9VK21"/>
<dbReference type="EMBL" id="AMGW01000006">
    <property type="protein sequence ID" value="EXJ55833.1"/>
    <property type="molecule type" value="Genomic_DNA"/>
</dbReference>
<comment type="caution">
    <text evidence="2">The sequence shown here is derived from an EMBL/GenBank/DDBJ whole genome shotgun (WGS) entry which is preliminary data.</text>
</comment>
<dbReference type="RefSeq" id="XP_007760943.1">
    <property type="nucleotide sequence ID" value="XM_007762753.1"/>
</dbReference>
<organism evidence="2 3">
    <name type="scientific">Cladophialophora yegresii CBS 114405</name>
    <dbReference type="NCBI Taxonomy" id="1182544"/>
    <lineage>
        <taxon>Eukaryota</taxon>
        <taxon>Fungi</taxon>
        <taxon>Dikarya</taxon>
        <taxon>Ascomycota</taxon>
        <taxon>Pezizomycotina</taxon>
        <taxon>Eurotiomycetes</taxon>
        <taxon>Chaetothyriomycetidae</taxon>
        <taxon>Chaetothyriales</taxon>
        <taxon>Herpotrichiellaceae</taxon>
        <taxon>Cladophialophora</taxon>
    </lineage>
</organism>
<dbReference type="GeneID" id="19183328"/>
<protein>
    <submittedName>
        <fullName evidence="2">Uncharacterized protein</fullName>
    </submittedName>
</protein>
<keyword evidence="3" id="KW-1185">Reference proteome</keyword>